<reference evidence="1 2" key="1">
    <citation type="journal article" date="2019" name="Commun. Biol.">
        <title>The bagworm genome reveals a unique fibroin gene that provides high tensile strength.</title>
        <authorList>
            <person name="Kono N."/>
            <person name="Nakamura H."/>
            <person name="Ohtoshi R."/>
            <person name="Tomita M."/>
            <person name="Numata K."/>
            <person name="Arakawa K."/>
        </authorList>
    </citation>
    <scope>NUCLEOTIDE SEQUENCE [LARGE SCALE GENOMIC DNA]</scope>
</reference>
<proteinExistence type="predicted"/>
<sequence length="90" mass="10130">MYSSAVHCVVADSRGAAPRPAPLCRTRHVCEASQGATVRPRSRTQELAFSKRKQAFEPLDNRWLSPPMDIQCQKSQQCMPNLLGRDRMSD</sequence>
<dbReference type="EMBL" id="BGZK01001317">
    <property type="protein sequence ID" value="GBP77082.1"/>
    <property type="molecule type" value="Genomic_DNA"/>
</dbReference>
<keyword evidence="2" id="KW-1185">Reference proteome</keyword>
<gene>
    <name evidence="1" type="ORF">EVAR_61084_1</name>
</gene>
<accession>A0A4C1YQ99</accession>
<comment type="caution">
    <text evidence="1">The sequence shown here is derived from an EMBL/GenBank/DDBJ whole genome shotgun (WGS) entry which is preliminary data.</text>
</comment>
<dbReference type="Proteomes" id="UP000299102">
    <property type="component" value="Unassembled WGS sequence"/>
</dbReference>
<protein>
    <submittedName>
        <fullName evidence="1">Uncharacterized protein</fullName>
    </submittedName>
</protein>
<evidence type="ECO:0000313" key="2">
    <source>
        <dbReference type="Proteomes" id="UP000299102"/>
    </source>
</evidence>
<evidence type="ECO:0000313" key="1">
    <source>
        <dbReference type="EMBL" id="GBP77082.1"/>
    </source>
</evidence>
<dbReference type="AlphaFoldDB" id="A0A4C1YQ99"/>
<name>A0A4C1YQ99_EUMVA</name>
<organism evidence="1 2">
    <name type="scientific">Eumeta variegata</name>
    <name type="common">Bagworm moth</name>
    <name type="synonym">Eumeta japonica</name>
    <dbReference type="NCBI Taxonomy" id="151549"/>
    <lineage>
        <taxon>Eukaryota</taxon>
        <taxon>Metazoa</taxon>
        <taxon>Ecdysozoa</taxon>
        <taxon>Arthropoda</taxon>
        <taxon>Hexapoda</taxon>
        <taxon>Insecta</taxon>
        <taxon>Pterygota</taxon>
        <taxon>Neoptera</taxon>
        <taxon>Endopterygota</taxon>
        <taxon>Lepidoptera</taxon>
        <taxon>Glossata</taxon>
        <taxon>Ditrysia</taxon>
        <taxon>Tineoidea</taxon>
        <taxon>Psychidae</taxon>
        <taxon>Oiketicinae</taxon>
        <taxon>Eumeta</taxon>
    </lineage>
</organism>